<feature type="binding site" evidence="9">
    <location>
        <position position="223"/>
    </location>
    <ligand>
        <name>ATP</name>
        <dbReference type="ChEBI" id="CHEBI:30616"/>
    </ligand>
</feature>
<dbReference type="GO" id="GO:0000287">
    <property type="term" value="F:magnesium ion binding"/>
    <property type="evidence" value="ECO:0007669"/>
    <property type="project" value="UniProtKB-UniRule"/>
</dbReference>
<sequence>MIPPVLCITGIDTDIGKTIVTGLLARYLHTKGLRVMTQKLVQTGCVGVAEDILTHRTIMGLEPGVEDTSGLTCPYVFPTACSPHLAAEIEGVIIDSTVIDCATQALVDRYETVLVEGAGGLLVPLNRELMLLDYLAQKGWPLVLVSSPRLGSINHTLAALELADSRGLTVLGIVYNRFQEGDPRIVADSAHVFRRALRQHGFNECVLDLFGLDVYGSDTNFPEFDCLFTAAAQCT</sequence>
<dbReference type="CDD" id="cd03109">
    <property type="entry name" value="DTBS"/>
    <property type="match status" value="1"/>
</dbReference>
<comment type="caution">
    <text evidence="10">The sequence shown here is derived from an EMBL/GenBank/DDBJ whole genome shotgun (WGS) entry which is preliminary data.</text>
</comment>
<comment type="pathway">
    <text evidence="9">Cofactor biosynthesis; biotin biosynthesis; biotin from 7,8-diaminononanoate: step 1/2.</text>
</comment>
<comment type="similarity">
    <text evidence="9">Belongs to the dethiobiotin synthetase family.</text>
</comment>
<keyword evidence="4 9" id="KW-0547">Nucleotide-binding</keyword>
<dbReference type="EC" id="6.3.3.3" evidence="9"/>
<protein>
    <recommendedName>
        <fullName evidence="9">ATP-dependent dethiobiotin synthetase BioD</fullName>
        <ecNumber evidence="9">6.3.3.3</ecNumber>
    </recommendedName>
    <alternativeName>
        <fullName evidence="9">DTB synthetase</fullName>
        <shortName evidence="9">DTBS</shortName>
    </alternativeName>
    <alternativeName>
        <fullName evidence="9">Dethiobiotin synthase</fullName>
    </alternativeName>
</protein>
<name>A0A8J6TAG7_9BACT</name>
<keyword evidence="6 9" id="KW-0067">ATP-binding</keyword>
<comment type="function">
    <text evidence="9">Catalyzes a mechanistically unusual reaction, the ATP-dependent insertion of CO2 between the N7 and N8 nitrogen atoms of 7,8-diaminopelargonic acid (DAPA, also called 7,8-diammoniononanoate) to form a ureido ring.</text>
</comment>
<dbReference type="HAMAP" id="MF_00336">
    <property type="entry name" value="BioD"/>
    <property type="match status" value="1"/>
</dbReference>
<dbReference type="GO" id="GO:0009102">
    <property type="term" value="P:biotin biosynthetic process"/>
    <property type="evidence" value="ECO:0007669"/>
    <property type="project" value="UniProtKB-UniRule"/>
</dbReference>
<feature type="binding site" evidence="9">
    <location>
        <begin position="14"/>
        <end position="19"/>
    </location>
    <ligand>
        <name>ATP</name>
        <dbReference type="ChEBI" id="CHEBI:30616"/>
    </ligand>
</feature>
<keyword evidence="7 9" id="KW-0460">Magnesium</keyword>
<feature type="binding site" evidence="9">
    <location>
        <position position="43"/>
    </location>
    <ligand>
        <name>substrate</name>
    </ligand>
</feature>
<dbReference type="PANTHER" id="PTHR43210:SF2">
    <property type="entry name" value="ATP-DEPENDENT DETHIOBIOTIN SYNTHETASE BIOD 2"/>
    <property type="match status" value="1"/>
</dbReference>
<dbReference type="SUPFAM" id="SSF52540">
    <property type="entry name" value="P-loop containing nucleoside triphosphate hydrolases"/>
    <property type="match status" value="1"/>
</dbReference>
<evidence type="ECO:0000256" key="2">
    <source>
        <dbReference type="ARBA" id="ARBA00022598"/>
    </source>
</evidence>
<dbReference type="NCBIfam" id="TIGR00347">
    <property type="entry name" value="bioD"/>
    <property type="match status" value="1"/>
</dbReference>
<keyword evidence="1 9" id="KW-0963">Cytoplasm</keyword>
<dbReference type="EMBL" id="JACNLK010000054">
    <property type="protein sequence ID" value="MBC8208793.1"/>
    <property type="molecule type" value="Genomic_DNA"/>
</dbReference>
<dbReference type="Pfam" id="PF13500">
    <property type="entry name" value="AAA_26"/>
    <property type="match status" value="1"/>
</dbReference>
<dbReference type="GO" id="GO:0004141">
    <property type="term" value="F:dethiobiotin synthase activity"/>
    <property type="evidence" value="ECO:0007669"/>
    <property type="project" value="UniProtKB-UniRule"/>
</dbReference>
<dbReference type="InterPro" id="IPR004472">
    <property type="entry name" value="DTB_synth_BioD"/>
</dbReference>
<comment type="subunit">
    <text evidence="9">Homodimer.</text>
</comment>
<keyword evidence="3 9" id="KW-0479">Metal-binding</keyword>
<keyword evidence="5 9" id="KW-0093">Biotin biosynthesis</keyword>
<keyword evidence="2 9" id="KW-0436">Ligase</keyword>
<reference evidence="10 11" key="1">
    <citation type="submission" date="2020-08" db="EMBL/GenBank/DDBJ databases">
        <title>Bridging the membrane lipid divide: bacteria of the FCB group superphylum have the potential to synthesize archaeal ether lipids.</title>
        <authorList>
            <person name="Villanueva L."/>
            <person name="Von Meijenfeldt F.A.B."/>
            <person name="Westbye A.B."/>
            <person name="Yadav S."/>
            <person name="Hopmans E.C."/>
            <person name="Dutilh B.E."/>
            <person name="Sinninghe Damste J.S."/>
        </authorList>
    </citation>
    <scope>NUCLEOTIDE SEQUENCE [LARGE SCALE GENOMIC DNA]</scope>
    <source>
        <strain evidence="10">NIOZ-UU81</strain>
    </source>
</reference>
<feature type="binding site" evidence="9">
    <location>
        <position position="116"/>
    </location>
    <ligand>
        <name>Mg(2+)</name>
        <dbReference type="ChEBI" id="CHEBI:18420"/>
    </ligand>
</feature>
<evidence type="ECO:0000256" key="6">
    <source>
        <dbReference type="ARBA" id="ARBA00022840"/>
    </source>
</evidence>
<dbReference type="Proteomes" id="UP000599024">
    <property type="component" value="Unassembled WGS sequence"/>
</dbReference>
<evidence type="ECO:0000313" key="11">
    <source>
        <dbReference type="Proteomes" id="UP000599024"/>
    </source>
</evidence>
<evidence type="ECO:0000256" key="1">
    <source>
        <dbReference type="ARBA" id="ARBA00022490"/>
    </source>
</evidence>
<organism evidence="10 11">
    <name type="scientific">Candidatus Desulfatifera sulfidica</name>
    <dbReference type="NCBI Taxonomy" id="2841691"/>
    <lineage>
        <taxon>Bacteria</taxon>
        <taxon>Pseudomonadati</taxon>
        <taxon>Thermodesulfobacteriota</taxon>
        <taxon>Desulfobulbia</taxon>
        <taxon>Desulfobulbales</taxon>
        <taxon>Desulfobulbaceae</taxon>
        <taxon>Candidatus Desulfatifera</taxon>
    </lineage>
</organism>
<feature type="active site" evidence="9">
    <location>
        <position position="39"/>
    </location>
</feature>
<dbReference type="AlphaFoldDB" id="A0A8J6TAG7"/>
<evidence type="ECO:0000256" key="5">
    <source>
        <dbReference type="ARBA" id="ARBA00022756"/>
    </source>
</evidence>
<comment type="caution">
    <text evidence="9">Lacks conserved residue(s) required for the propagation of feature annotation.</text>
</comment>
<dbReference type="PANTHER" id="PTHR43210">
    <property type="entry name" value="DETHIOBIOTIN SYNTHETASE"/>
    <property type="match status" value="1"/>
</dbReference>
<comment type="subcellular location">
    <subcellularLocation>
        <location evidence="9">Cytoplasm</location>
    </subcellularLocation>
</comment>
<dbReference type="GO" id="GO:0005829">
    <property type="term" value="C:cytosol"/>
    <property type="evidence" value="ECO:0007669"/>
    <property type="project" value="TreeGrafter"/>
</dbReference>
<feature type="binding site" evidence="9">
    <location>
        <position position="51"/>
    </location>
    <ligand>
        <name>ATP</name>
        <dbReference type="ChEBI" id="CHEBI:30616"/>
    </ligand>
</feature>
<evidence type="ECO:0000256" key="9">
    <source>
        <dbReference type="HAMAP-Rule" id="MF_00336"/>
    </source>
</evidence>
<comment type="cofactor">
    <cofactor evidence="9">
        <name>Mg(2+)</name>
        <dbReference type="ChEBI" id="CHEBI:18420"/>
    </cofactor>
</comment>
<dbReference type="Gene3D" id="3.40.50.300">
    <property type="entry name" value="P-loop containing nucleotide triphosphate hydrolases"/>
    <property type="match status" value="1"/>
</dbReference>
<evidence type="ECO:0000256" key="4">
    <source>
        <dbReference type="ARBA" id="ARBA00022741"/>
    </source>
</evidence>
<dbReference type="GO" id="GO:0005524">
    <property type="term" value="F:ATP binding"/>
    <property type="evidence" value="ECO:0007669"/>
    <property type="project" value="UniProtKB-UniRule"/>
</dbReference>
<feature type="binding site" evidence="9">
    <location>
        <position position="51"/>
    </location>
    <ligand>
        <name>Mg(2+)</name>
        <dbReference type="ChEBI" id="CHEBI:18420"/>
    </ligand>
</feature>
<proteinExistence type="inferred from homology"/>
<dbReference type="UniPathway" id="UPA00078">
    <property type="reaction ID" value="UER00161"/>
</dbReference>
<feature type="binding site" evidence="9">
    <location>
        <position position="18"/>
    </location>
    <ligand>
        <name>Mg(2+)</name>
        <dbReference type="ChEBI" id="CHEBI:18420"/>
    </ligand>
</feature>
<evidence type="ECO:0000256" key="7">
    <source>
        <dbReference type="ARBA" id="ARBA00022842"/>
    </source>
</evidence>
<evidence type="ECO:0000256" key="3">
    <source>
        <dbReference type="ARBA" id="ARBA00022723"/>
    </source>
</evidence>
<comment type="catalytic activity">
    <reaction evidence="9">
        <text>(7R,8S)-7,8-diammoniononanoate + CO2 + ATP = (4R,5S)-dethiobiotin + ADP + phosphate + 3 H(+)</text>
        <dbReference type="Rhea" id="RHEA:15805"/>
        <dbReference type="ChEBI" id="CHEBI:15378"/>
        <dbReference type="ChEBI" id="CHEBI:16526"/>
        <dbReference type="ChEBI" id="CHEBI:30616"/>
        <dbReference type="ChEBI" id="CHEBI:43474"/>
        <dbReference type="ChEBI" id="CHEBI:149469"/>
        <dbReference type="ChEBI" id="CHEBI:149473"/>
        <dbReference type="ChEBI" id="CHEBI:456216"/>
        <dbReference type="EC" id="6.3.3.3"/>
    </reaction>
</comment>
<dbReference type="InterPro" id="IPR027417">
    <property type="entry name" value="P-loop_NTPase"/>
</dbReference>
<evidence type="ECO:0000256" key="8">
    <source>
        <dbReference type="ARBA" id="ARBA00047386"/>
    </source>
</evidence>
<feature type="binding site" evidence="9">
    <location>
        <begin position="176"/>
        <end position="177"/>
    </location>
    <ligand>
        <name>ATP</name>
        <dbReference type="ChEBI" id="CHEBI:30616"/>
    </ligand>
</feature>
<dbReference type="PIRSF" id="PIRSF006755">
    <property type="entry name" value="DTB_synth"/>
    <property type="match status" value="1"/>
</dbReference>
<gene>
    <name evidence="9 10" type="primary">bioD</name>
    <name evidence="10" type="ORF">H8E79_06465</name>
</gene>
<evidence type="ECO:0000313" key="10">
    <source>
        <dbReference type="EMBL" id="MBC8208793.1"/>
    </source>
</evidence>
<comment type="catalytic activity">
    <reaction evidence="8">
        <text>(7R,8S)-8-amino-7-(carboxyamino)nonanoate + ATP = (4R,5S)-dethiobiotin + ADP + phosphate + H(+)</text>
        <dbReference type="Rhea" id="RHEA:63684"/>
        <dbReference type="ChEBI" id="CHEBI:15378"/>
        <dbReference type="ChEBI" id="CHEBI:30616"/>
        <dbReference type="ChEBI" id="CHEBI:43474"/>
        <dbReference type="ChEBI" id="CHEBI:149470"/>
        <dbReference type="ChEBI" id="CHEBI:149473"/>
        <dbReference type="ChEBI" id="CHEBI:456216"/>
    </reaction>
</comment>
<feature type="binding site" evidence="9">
    <location>
        <begin position="116"/>
        <end position="119"/>
    </location>
    <ligand>
        <name>ATP</name>
        <dbReference type="ChEBI" id="CHEBI:30616"/>
    </ligand>
</feature>
<accession>A0A8J6TAG7</accession>